<dbReference type="EMBL" id="CADCVX010000502">
    <property type="protein sequence ID" value="CAA9529740.1"/>
    <property type="molecule type" value="Genomic_DNA"/>
</dbReference>
<dbReference type="AlphaFoldDB" id="A0A6J4TSI3"/>
<protein>
    <submittedName>
        <fullName evidence="2">Chaperone protein DnaJ</fullName>
    </submittedName>
</protein>
<name>A0A6J4TSI3_9SPHN</name>
<feature type="compositionally biased region" description="Low complexity" evidence="1">
    <location>
        <begin position="1"/>
        <end position="12"/>
    </location>
</feature>
<organism evidence="2">
    <name type="scientific">uncultured Sphingomonadaceae bacterium</name>
    <dbReference type="NCBI Taxonomy" id="169976"/>
    <lineage>
        <taxon>Bacteria</taxon>
        <taxon>Pseudomonadati</taxon>
        <taxon>Pseudomonadota</taxon>
        <taxon>Alphaproteobacteria</taxon>
        <taxon>Sphingomonadales</taxon>
        <taxon>Sphingomonadaceae</taxon>
        <taxon>environmental samples</taxon>
    </lineage>
</organism>
<feature type="non-terminal residue" evidence="2">
    <location>
        <position position="54"/>
    </location>
</feature>
<proteinExistence type="predicted"/>
<accession>A0A6J4TSI3</accession>
<evidence type="ECO:0000313" key="2">
    <source>
        <dbReference type="EMBL" id="CAA9529740.1"/>
    </source>
</evidence>
<sequence>WRTRWTHPATTPRPAPRGRARTCAPTATAAAAWRGANARPAWARERSSRASAAA</sequence>
<feature type="region of interest" description="Disordered" evidence="1">
    <location>
        <begin position="1"/>
        <end position="54"/>
    </location>
</feature>
<feature type="non-terminal residue" evidence="2">
    <location>
        <position position="1"/>
    </location>
</feature>
<gene>
    <name evidence="2" type="ORF">AVDCRST_MAG91-2852</name>
</gene>
<reference evidence="2" key="1">
    <citation type="submission" date="2020-02" db="EMBL/GenBank/DDBJ databases">
        <authorList>
            <person name="Meier V. D."/>
        </authorList>
    </citation>
    <scope>NUCLEOTIDE SEQUENCE</scope>
    <source>
        <strain evidence="2">AVDCRST_MAG91</strain>
    </source>
</reference>
<feature type="compositionally biased region" description="Low complexity" evidence="1">
    <location>
        <begin position="21"/>
        <end position="41"/>
    </location>
</feature>
<evidence type="ECO:0000256" key="1">
    <source>
        <dbReference type="SAM" id="MobiDB-lite"/>
    </source>
</evidence>